<protein>
    <submittedName>
        <fullName evidence="3">FG-GAP repeat domain-containing protein</fullName>
    </submittedName>
</protein>
<dbReference type="InterPro" id="IPR013830">
    <property type="entry name" value="SGNH_hydro"/>
</dbReference>
<feature type="signal peptide" evidence="1">
    <location>
        <begin position="1"/>
        <end position="21"/>
    </location>
</feature>
<dbReference type="Proteomes" id="UP000298030">
    <property type="component" value="Unassembled WGS sequence"/>
</dbReference>
<proteinExistence type="predicted"/>
<feature type="chain" id="PRO_5039865465" evidence="1">
    <location>
        <begin position="22"/>
        <end position="235"/>
    </location>
</feature>
<dbReference type="PANTHER" id="PTHR30383:SF31">
    <property type="entry name" value="SGNH HYDROLASE-TYPE ESTERASE DOMAIN-CONTAINING PROTEIN-RELATED"/>
    <property type="match status" value="1"/>
</dbReference>
<keyword evidence="1" id="KW-0732">Signal</keyword>
<dbReference type="OrthoDB" id="2119228at2759"/>
<evidence type="ECO:0000313" key="5">
    <source>
        <dbReference type="Proteomes" id="UP000298030"/>
    </source>
</evidence>
<dbReference type="STRING" id="71717.A0A4Y7SIZ4"/>
<evidence type="ECO:0000313" key="3">
    <source>
        <dbReference type="EMBL" id="TEB21836.1"/>
    </source>
</evidence>
<organism evidence="3 5">
    <name type="scientific">Coprinellus micaceus</name>
    <name type="common">Glistening ink-cap mushroom</name>
    <name type="synonym">Coprinus micaceus</name>
    <dbReference type="NCBI Taxonomy" id="71717"/>
    <lineage>
        <taxon>Eukaryota</taxon>
        <taxon>Fungi</taxon>
        <taxon>Dikarya</taxon>
        <taxon>Basidiomycota</taxon>
        <taxon>Agaricomycotina</taxon>
        <taxon>Agaricomycetes</taxon>
        <taxon>Agaricomycetidae</taxon>
        <taxon>Agaricales</taxon>
        <taxon>Agaricineae</taxon>
        <taxon>Psathyrellaceae</taxon>
        <taxon>Coprinellus</taxon>
    </lineage>
</organism>
<dbReference type="SUPFAM" id="SSF52266">
    <property type="entry name" value="SGNH hydrolase"/>
    <property type="match status" value="1"/>
</dbReference>
<dbReference type="CDD" id="cd01833">
    <property type="entry name" value="XynB_like"/>
    <property type="match status" value="1"/>
</dbReference>
<dbReference type="InterPro" id="IPR036514">
    <property type="entry name" value="SGNH_hydro_sf"/>
</dbReference>
<dbReference type="EMBL" id="QPFP01000029">
    <property type="protein sequence ID" value="TEB29052.1"/>
    <property type="molecule type" value="Genomic_DNA"/>
</dbReference>
<sequence>MRALFGLAVVAALLTPALILAKRTYRIMPLGASITYGVGSTHGNGYRDRLFRLLERNGNVVNMVGTHPAGECTMEDKDTEGWSGFIIDEVAAKMRASMPVNRPNIATILVGTNDMTRNIDARNAPARLGGLIDELLNFPSPTLVIVSSLPANGNPEAQERIEAYNDALRGVVRRRLIRGRRVIFADCGRLAGVSDLVDGTHPNDAAYERIGDCLHDAIVEGERRGWIAPAQGPEP</sequence>
<comment type="caution">
    <text evidence="3">The sequence shown here is derived from an EMBL/GenBank/DDBJ whole genome shotgun (WGS) entry which is preliminary data.</text>
</comment>
<dbReference type="Gene3D" id="3.40.50.1110">
    <property type="entry name" value="SGNH hydrolase"/>
    <property type="match status" value="1"/>
</dbReference>
<reference evidence="3 5" key="1">
    <citation type="journal article" date="2019" name="Nat. Ecol. Evol.">
        <title>Megaphylogeny resolves global patterns of mushroom evolution.</title>
        <authorList>
            <person name="Varga T."/>
            <person name="Krizsan K."/>
            <person name="Foldi C."/>
            <person name="Dima B."/>
            <person name="Sanchez-Garcia M."/>
            <person name="Sanchez-Ramirez S."/>
            <person name="Szollosi G.J."/>
            <person name="Szarkandi J.G."/>
            <person name="Papp V."/>
            <person name="Albert L."/>
            <person name="Andreopoulos W."/>
            <person name="Angelini C."/>
            <person name="Antonin V."/>
            <person name="Barry K.W."/>
            <person name="Bougher N.L."/>
            <person name="Buchanan P."/>
            <person name="Buyck B."/>
            <person name="Bense V."/>
            <person name="Catcheside P."/>
            <person name="Chovatia M."/>
            <person name="Cooper J."/>
            <person name="Damon W."/>
            <person name="Desjardin D."/>
            <person name="Finy P."/>
            <person name="Geml J."/>
            <person name="Haridas S."/>
            <person name="Hughes K."/>
            <person name="Justo A."/>
            <person name="Karasinski D."/>
            <person name="Kautmanova I."/>
            <person name="Kiss B."/>
            <person name="Kocsube S."/>
            <person name="Kotiranta H."/>
            <person name="LaButti K.M."/>
            <person name="Lechner B.E."/>
            <person name="Liimatainen K."/>
            <person name="Lipzen A."/>
            <person name="Lukacs Z."/>
            <person name="Mihaltcheva S."/>
            <person name="Morgado L.N."/>
            <person name="Niskanen T."/>
            <person name="Noordeloos M.E."/>
            <person name="Ohm R.A."/>
            <person name="Ortiz-Santana B."/>
            <person name="Ovrebo C."/>
            <person name="Racz N."/>
            <person name="Riley R."/>
            <person name="Savchenko A."/>
            <person name="Shiryaev A."/>
            <person name="Soop K."/>
            <person name="Spirin V."/>
            <person name="Szebenyi C."/>
            <person name="Tomsovsky M."/>
            <person name="Tulloss R.E."/>
            <person name="Uehling J."/>
            <person name="Grigoriev I.V."/>
            <person name="Vagvolgyi C."/>
            <person name="Papp T."/>
            <person name="Martin F.M."/>
            <person name="Miettinen O."/>
            <person name="Hibbett D.S."/>
            <person name="Nagy L.G."/>
        </authorList>
    </citation>
    <scope>NUCLEOTIDE SEQUENCE [LARGE SCALE GENOMIC DNA]</scope>
    <source>
        <strain evidence="3 5">FP101781</strain>
    </source>
</reference>
<keyword evidence="5" id="KW-1185">Reference proteome</keyword>
<gene>
    <name evidence="3" type="ORF">FA13DRAFT_1716575</name>
    <name evidence="4" type="ORF">FA13DRAFT_686435</name>
</gene>
<dbReference type="GO" id="GO:0004622">
    <property type="term" value="F:phosphatidylcholine lysophospholipase activity"/>
    <property type="evidence" value="ECO:0007669"/>
    <property type="project" value="TreeGrafter"/>
</dbReference>
<evidence type="ECO:0000313" key="4">
    <source>
        <dbReference type="EMBL" id="TEB29052.1"/>
    </source>
</evidence>
<evidence type="ECO:0000256" key="1">
    <source>
        <dbReference type="SAM" id="SignalP"/>
    </source>
</evidence>
<name>A0A4Y7SIZ4_COPMI</name>
<dbReference type="EMBL" id="QPFP01000102">
    <property type="protein sequence ID" value="TEB21836.1"/>
    <property type="molecule type" value="Genomic_DNA"/>
</dbReference>
<dbReference type="PANTHER" id="PTHR30383">
    <property type="entry name" value="THIOESTERASE 1/PROTEASE 1/LYSOPHOSPHOLIPASE L1"/>
    <property type="match status" value="1"/>
</dbReference>
<dbReference type="AlphaFoldDB" id="A0A4Y7SIZ4"/>
<evidence type="ECO:0000259" key="2">
    <source>
        <dbReference type="Pfam" id="PF13472"/>
    </source>
</evidence>
<feature type="domain" description="SGNH hydrolase-type esterase" evidence="2">
    <location>
        <begin position="30"/>
        <end position="209"/>
    </location>
</feature>
<accession>A0A4Y7SIZ4</accession>
<dbReference type="InterPro" id="IPR051532">
    <property type="entry name" value="Ester_Hydrolysis_Enzymes"/>
</dbReference>
<dbReference type="Pfam" id="PF13472">
    <property type="entry name" value="Lipase_GDSL_2"/>
    <property type="match status" value="1"/>
</dbReference>